<dbReference type="OrthoDB" id="9810880at2"/>
<evidence type="ECO:0000256" key="11">
    <source>
        <dbReference type="ARBA" id="ARBA00042396"/>
    </source>
</evidence>
<dbReference type="Proteomes" id="UP000183162">
    <property type="component" value="Unassembled WGS sequence"/>
</dbReference>
<dbReference type="CDD" id="cd01169">
    <property type="entry name" value="HMPP_kinase"/>
    <property type="match status" value="1"/>
</dbReference>
<keyword evidence="8" id="KW-0460">Magnesium</keyword>
<dbReference type="GO" id="GO:0008972">
    <property type="term" value="F:phosphomethylpyrimidine kinase activity"/>
    <property type="evidence" value="ECO:0007669"/>
    <property type="project" value="InterPro"/>
</dbReference>
<evidence type="ECO:0000256" key="9">
    <source>
        <dbReference type="ARBA" id="ARBA00042307"/>
    </source>
</evidence>
<feature type="domain" description="Pyridoxamine kinase/Phosphomethylpyrimidine kinase" evidence="14">
    <location>
        <begin position="13"/>
        <end position="248"/>
    </location>
</feature>
<dbReference type="EMBL" id="FNGX01000008">
    <property type="protein sequence ID" value="SDL92063.1"/>
    <property type="molecule type" value="Genomic_DNA"/>
</dbReference>
<dbReference type="GO" id="GO:0046872">
    <property type="term" value="F:metal ion binding"/>
    <property type="evidence" value="ECO:0007669"/>
    <property type="project" value="UniProtKB-KW"/>
</dbReference>
<evidence type="ECO:0000256" key="2">
    <source>
        <dbReference type="ARBA" id="ARBA00012104"/>
    </source>
</evidence>
<keyword evidence="5" id="KW-0547">Nucleotide-binding</keyword>
<dbReference type="InterPro" id="IPR004399">
    <property type="entry name" value="HMP/HMP-P_kinase_dom"/>
</dbReference>
<evidence type="ECO:0000256" key="3">
    <source>
        <dbReference type="ARBA" id="ARBA00022679"/>
    </source>
</evidence>
<evidence type="ECO:0000256" key="6">
    <source>
        <dbReference type="ARBA" id="ARBA00022777"/>
    </source>
</evidence>
<comment type="catalytic activity">
    <reaction evidence="13">
        <text>pyridoxal + ATP = pyridoxal 5'-phosphate + ADP + H(+)</text>
        <dbReference type="Rhea" id="RHEA:10224"/>
        <dbReference type="ChEBI" id="CHEBI:15378"/>
        <dbReference type="ChEBI" id="CHEBI:17310"/>
        <dbReference type="ChEBI" id="CHEBI:30616"/>
        <dbReference type="ChEBI" id="CHEBI:456216"/>
        <dbReference type="ChEBI" id="CHEBI:597326"/>
        <dbReference type="EC" id="2.7.1.35"/>
    </reaction>
</comment>
<evidence type="ECO:0000256" key="8">
    <source>
        <dbReference type="ARBA" id="ARBA00022842"/>
    </source>
</evidence>
<keyword evidence="4" id="KW-0479">Metal-binding</keyword>
<sequence>MTNKYILAISGNDIFSGGGLYADLATYTTNHLHGFLAVTCLTAVTDKGFEVFATDNDVFAHQLNSLKDVPFSGIKLGLLPNVDVADLALEFVKSHTEIPIVLDPVLVCKEKHDVEVSALRDELLKFFPYATIITPNLVEAELLAQTSIKTLDDMKAAAKRLYDLGAKNVVIKGGNRLSKEKAIDIFYDGSEFSVFETDILDTNNIGAGCTLASSIASQLVLGKSPKEAVAESKEFVFQAIRHSDQYGVKQNYEQD</sequence>
<evidence type="ECO:0000259" key="14">
    <source>
        <dbReference type="Pfam" id="PF08543"/>
    </source>
</evidence>
<dbReference type="GO" id="GO:0008902">
    <property type="term" value="F:hydroxymethylpyrimidine kinase activity"/>
    <property type="evidence" value="ECO:0007669"/>
    <property type="project" value="TreeGrafter"/>
</dbReference>
<dbReference type="GO" id="GO:0005829">
    <property type="term" value="C:cytosol"/>
    <property type="evidence" value="ECO:0007669"/>
    <property type="project" value="TreeGrafter"/>
</dbReference>
<keyword evidence="7" id="KW-0067">ATP-binding</keyword>
<comment type="similarity">
    <text evidence="1">Belongs to the ThiD family.</text>
</comment>
<dbReference type="PANTHER" id="PTHR20858:SF19">
    <property type="entry name" value="PYRIDOXINE KINASE"/>
    <property type="match status" value="1"/>
</dbReference>
<evidence type="ECO:0000256" key="1">
    <source>
        <dbReference type="ARBA" id="ARBA00009879"/>
    </source>
</evidence>
<evidence type="ECO:0000256" key="4">
    <source>
        <dbReference type="ARBA" id="ARBA00022723"/>
    </source>
</evidence>
<dbReference type="Gene3D" id="3.40.1190.20">
    <property type="match status" value="1"/>
</dbReference>
<dbReference type="RefSeq" id="WP_074484035.1">
    <property type="nucleotide sequence ID" value="NZ_BJMB01000013.1"/>
</dbReference>
<dbReference type="GO" id="GO:0009228">
    <property type="term" value="P:thiamine biosynthetic process"/>
    <property type="evidence" value="ECO:0007669"/>
    <property type="project" value="InterPro"/>
</dbReference>
<dbReference type="AlphaFoldDB" id="A0A1G9P0H4"/>
<dbReference type="Pfam" id="PF08543">
    <property type="entry name" value="Phos_pyr_kin"/>
    <property type="match status" value="1"/>
</dbReference>
<reference evidence="15 16" key="1">
    <citation type="submission" date="2016-10" db="EMBL/GenBank/DDBJ databases">
        <authorList>
            <person name="de Groot N.N."/>
        </authorList>
    </citation>
    <scope>NUCLEOTIDE SEQUENCE [LARGE SCALE GENOMIC DNA]</scope>
    <source>
        <strain evidence="15 16">Sb09</strain>
    </source>
</reference>
<evidence type="ECO:0000313" key="16">
    <source>
        <dbReference type="Proteomes" id="UP000183162"/>
    </source>
</evidence>
<dbReference type="InterPro" id="IPR029056">
    <property type="entry name" value="Ribokinase-like"/>
</dbReference>
<keyword evidence="3" id="KW-0808">Transferase</keyword>
<protein>
    <recommendedName>
        <fullName evidence="2">pyridoxal kinase</fullName>
        <ecNumber evidence="2">2.7.1.35</ecNumber>
    </recommendedName>
    <alternativeName>
        <fullName evidence="10">PN/PL/PM kinase</fullName>
    </alternativeName>
    <alternativeName>
        <fullName evidence="11">Pyridoxal kinase</fullName>
    </alternativeName>
    <alternativeName>
        <fullName evidence="9">Pyridoxamine kinase</fullName>
    </alternativeName>
    <alternativeName>
        <fullName evidence="12">Vitamin B6 kinase</fullName>
    </alternativeName>
</protein>
<dbReference type="GO" id="GO:0005524">
    <property type="term" value="F:ATP binding"/>
    <property type="evidence" value="ECO:0007669"/>
    <property type="project" value="UniProtKB-KW"/>
</dbReference>
<evidence type="ECO:0000256" key="10">
    <source>
        <dbReference type="ARBA" id="ARBA00042348"/>
    </source>
</evidence>
<dbReference type="PANTHER" id="PTHR20858">
    <property type="entry name" value="PHOSPHOMETHYLPYRIMIDINE KINASE"/>
    <property type="match status" value="1"/>
</dbReference>
<keyword evidence="6 15" id="KW-0418">Kinase</keyword>
<dbReference type="NCBIfam" id="NF009078">
    <property type="entry name" value="PRK12413.1"/>
    <property type="match status" value="1"/>
</dbReference>
<dbReference type="InterPro" id="IPR013749">
    <property type="entry name" value="PM/HMP-P_kinase-1"/>
</dbReference>
<evidence type="ECO:0000256" key="5">
    <source>
        <dbReference type="ARBA" id="ARBA00022741"/>
    </source>
</evidence>
<dbReference type="EC" id="2.7.1.35" evidence="2"/>
<dbReference type="GO" id="GO:0008478">
    <property type="term" value="F:pyridoxal kinase activity"/>
    <property type="evidence" value="ECO:0007669"/>
    <property type="project" value="UniProtKB-EC"/>
</dbReference>
<gene>
    <name evidence="15" type="ORF">SAMN05216400_1952</name>
</gene>
<accession>A0A1G9P0H4</accession>
<evidence type="ECO:0000256" key="12">
    <source>
        <dbReference type="ARBA" id="ARBA00042531"/>
    </source>
</evidence>
<dbReference type="SUPFAM" id="SSF53613">
    <property type="entry name" value="Ribokinase-like"/>
    <property type="match status" value="1"/>
</dbReference>
<evidence type="ECO:0000256" key="13">
    <source>
        <dbReference type="ARBA" id="ARBA00049293"/>
    </source>
</evidence>
<proteinExistence type="inferred from homology"/>
<name>A0A1G9P0H4_STREI</name>
<organism evidence="15 16">
    <name type="scientific">Streptococcus equinus</name>
    <name type="common">Streptococcus bovis</name>
    <dbReference type="NCBI Taxonomy" id="1335"/>
    <lineage>
        <taxon>Bacteria</taxon>
        <taxon>Bacillati</taxon>
        <taxon>Bacillota</taxon>
        <taxon>Bacilli</taxon>
        <taxon>Lactobacillales</taxon>
        <taxon>Streptococcaceae</taxon>
        <taxon>Streptococcus</taxon>
    </lineage>
</organism>
<evidence type="ECO:0000256" key="7">
    <source>
        <dbReference type="ARBA" id="ARBA00022840"/>
    </source>
</evidence>
<evidence type="ECO:0000313" key="15">
    <source>
        <dbReference type="EMBL" id="SDL92063.1"/>
    </source>
</evidence>